<proteinExistence type="predicted"/>
<feature type="domain" description="IclR-ED" evidence="1">
    <location>
        <begin position="1"/>
        <end position="117"/>
    </location>
</feature>
<accession>A0ABT1AE82</accession>
<dbReference type="Gene3D" id="3.30.450.40">
    <property type="match status" value="1"/>
</dbReference>
<reference evidence="2" key="1">
    <citation type="submission" date="2022-06" db="EMBL/GenBank/DDBJ databases">
        <authorList>
            <person name="Lu C.-H."/>
        </authorList>
    </citation>
    <scope>NUCLEOTIDE SEQUENCE</scope>
    <source>
        <strain evidence="2">21MJYT02-11</strain>
    </source>
</reference>
<dbReference type="InterPro" id="IPR014757">
    <property type="entry name" value="Tscrpt_reg_IclR_C"/>
</dbReference>
<dbReference type="PANTHER" id="PTHR30136:SF35">
    <property type="entry name" value="HTH-TYPE TRANSCRIPTIONAL REGULATOR RV1719"/>
    <property type="match status" value="1"/>
</dbReference>
<keyword evidence="3" id="KW-1185">Reference proteome</keyword>
<dbReference type="Pfam" id="PF01614">
    <property type="entry name" value="IclR_C"/>
    <property type="match status" value="1"/>
</dbReference>
<name>A0ABT1AE82_9RALS</name>
<dbReference type="PROSITE" id="PS51078">
    <property type="entry name" value="ICLR_ED"/>
    <property type="match status" value="1"/>
</dbReference>
<dbReference type="EMBL" id="JAMXHT010000001">
    <property type="protein sequence ID" value="MCO5396705.1"/>
    <property type="molecule type" value="Genomic_DNA"/>
</dbReference>
<sequence length="125" mass="13432">MAIFAAMSDEEVESIMRANAERYGAVYTNMSATTVRKQVAETRARGYAFIPGTLAPGFRGIAVPLLQEGGNPIAAIVLVSTPARLSDARRAALGDRMQKLGKEVMNSARVLSDDSTDESLFHQAD</sequence>
<comment type="caution">
    <text evidence="2">The sequence shown here is derived from an EMBL/GenBank/DDBJ whole genome shotgun (WGS) entry which is preliminary data.</text>
</comment>
<dbReference type="PANTHER" id="PTHR30136">
    <property type="entry name" value="HELIX-TURN-HELIX TRANSCRIPTIONAL REGULATOR, ICLR FAMILY"/>
    <property type="match status" value="1"/>
</dbReference>
<gene>
    <name evidence="2" type="ORF">NG900_00680</name>
</gene>
<evidence type="ECO:0000259" key="1">
    <source>
        <dbReference type="PROSITE" id="PS51078"/>
    </source>
</evidence>
<organism evidence="2 3">
    <name type="scientific">Ralstonia soli</name>
    <dbReference type="NCBI Taxonomy" id="2953896"/>
    <lineage>
        <taxon>Bacteria</taxon>
        <taxon>Pseudomonadati</taxon>
        <taxon>Pseudomonadota</taxon>
        <taxon>Betaproteobacteria</taxon>
        <taxon>Burkholderiales</taxon>
        <taxon>Burkholderiaceae</taxon>
        <taxon>Ralstonia</taxon>
    </lineage>
</organism>
<protein>
    <recommendedName>
        <fullName evidence="1">IclR-ED domain-containing protein</fullName>
    </recommendedName>
</protein>
<reference evidence="2" key="2">
    <citation type="journal article" date="2023" name="Front. Microbiol.">
        <title>Ralstonia chuxiongensis sp. nov., Ralstonia mojiangensis sp. nov., and Ralstonia soli sp. nov., isolated from tobacco fields, are three novel species in the family Burkholderiaceae.</title>
        <authorList>
            <person name="Lu C.H."/>
            <person name="Zhang Y.Y."/>
            <person name="Jiang N."/>
            <person name="Chen W."/>
            <person name="Shao X."/>
            <person name="Zhao Z.M."/>
            <person name="Lu W.L."/>
            <person name="Hu X."/>
            <person name="Xi Y.X."/>
            <person name="Zou S.Y."/>
            <person name="Wei Q.J."/>
            <person name="Lin Z.L."/>
            <person name="Gong L."/>
            <person name="Gai X.T."/>
            <person name="Zhang L.Q."/>
            <person name="Li J.Y."/>
            <person name="Jin Y."/>
            <person name="Xia Z.Y."/>
        </authorList>
    </citation>
    <scope>NUCLEOTIDE SEQUENCE</scope>
    <source>
        <strain evidence="2">21MJYT02-11</strain>
    </source>
</reference>
<dbReference type="InterPro" id="IPR029016">
    <property type="entry name" value="GAF-like_dom_sf"/>
</dbReference>
<dbReference type="SUPFAM" id="SSF55781">
    <property type="entry name" value="GAF domain-like"/>
    <property type="match status" value="1"/>
</dbReference>
<evidence type="ECO:0000313" key="2">
    <source>
        <dbReference type="EMBL" id="MCO5396705.1"/>
    </source>
</evidence>
<dbReference type="InterPro" id="IPR050707">
    <property type="entry name" value="HTH_MetabolicPath_Reg"/>
</dbReference>
<evidence type="ECO:0000313" key="3">
    <source>
        <dbReference type="Proteomes" id="UP001162811"/>
    </source>
</evidence>
<dbReference type="Proteomes" id="UP001162811">
    <property type="component" value="Unassembled WGS sequence"/>
</dbReference>
<dbReference type="RefSeq" id="WP_252675699.1">
    <property type="nucleotide sequence ID" value="NZ_JAMXHT010000001.1"/>
</dbReference>